<evidence type="ECO:0000313" key="2">
    <source>
        <dbReference type="EMBL" id="KAK2187563.1"/>
    </source>
</evidence>
<dbReference type="Pfam" id="PF06862">
    <property type="entry name" value="Utp25_C"/>
    <property type="match status" value="1"/>
</dbReference>
<dbReference type="AlphaFoldDB" id="A0AAD9UFH8"/>
<dbReference type="PANTHER" id="PTHR12933">
    <property type="entry name" value="ORF PROTEIN-RELATED"/>
    <property type="match status" value="1"/>
</dbReference>
<dbReference type="GO" id="GO:0032040">
    <property type="term" value="C:small-subunit processome"/>
    <property type="evidence" value="ECO:0007669"/>
    <property type="project" value="TreeGrafter"/>
</dbReference>
<feature type="domain" description="UTP25 C-terminal" evidence="1">
    <location>
        <begin position="9"/>
        <end position="170"/>
    </location>
</feature>
<evidence type="ECO:0000259" key="1">
    <source>
        <dbReference type="Pfam" id="PF06862"/>
    </source>
</evidence>
<dbReference type="GO" id="GO:0000462">
    <property type="term" value="P:maturation of SSU-rRNA from tricistronic rRNA transcript (SSU-rRNA, 5.8S rRNA, LSU-rRNA)"/>
    <property type="evidence" value="ECO:0007669"/>
    <property type="project" value="TreeGrafter"/>
</dbReference>
<protein>
    <recommendedName>
        <fullName evidence="1">UTP25 C-terminal domain-containing protein</fullName>
    </recommendedName>
</protein>
<dbReference type="GO" id="GO:0034511">
    <property type="term" value="F:U3 snoRNA binding"/>
    <property type="evidence" value="ECO:0007669"/>
    <property type="project" value="InterPro"/>
</dbReference>
<dbReference type="InterPro" id="IPR010678">
    <property type="entry name" value="UTP25"/>
</dbReference>
<dbReference type="InterPro" id="IPR053939">
    <property type="entry name" value="UTP25_C"/>
</dbReference>
<dbReference type="Proteomes" id="UP001209878">
    <property type="component" value="Unassembled WGS sequence"/>
</dbReference>
<reference evidence="2" key="1">
    <citation type="journal article" date="2023" name="Mol. Biol. Evol.">
        <title>Third-Generation Sequencing Reveals the Adaptive Role of the Epigenome in Three Deep-Sea Polychaetes.</title>
        <authorList>
            <person name="Perez M."/>
            <person name="Aroh O."/>
            <person name="Sun Y."/>
            <person name="Lan Y."/>
            <person name="Juniper S.K."/>
            <person name="Young C.R."/>
            <person name="Angers B."/>
            <person name="Qian P.Y."/>
        </authorList>
    </citation>
    <scope>NUCLEOTIDE SEQUENCE</scope>
    <source>
        <strain evidence="2">R07B-5</strain>
    </source>
</reference>
<evidence type="ECO:0000313" key="3">
    <source>
        <dbReference type="Proteomes" id="UP001209878"/>
    </source>
</evidence>
<accession>A0AAD9UFH8</accession>
<gene>
    <name evidence="2" type="ORF">NP493_161g00005</name>
</gene>
<proteinExistence type="predicted"/>
<organism evidence="2 3">
    <name type="scientific">Ridgeia piscesae</name>
    <name type="common">Tubeworm</name>
    <dbReference type="NCBI Taxonomy" id="27915"/>
    <lineage>
        <taxon>Eukaryota</taxon>
        <taxon>Metazoa</taxon>
        <taxon>Spiralia</taxon>
        <taxon>Lophotrochozoa</taxon>
        <taxon>Annelida</taxon>
        <taxon>Polychaeta</taxon>
        <taxon>Sedentaria</taxon>
        <taxon>Canalipalpata</taxon>
        <taxon>Sabellida</taxon>
        <taxon>Siboglinidae</taxon>
        <taxon>Ridgeia</taxon>
    </lineage>
</organism>
<dbReference type="GO" id="GO:0019843">
    <property type="term" value="F:rRNA binding"/>
    <property type="evidence" value="ECO:0007669"/>
    <property type="project" value="TreeGrafter"/>
</dbReference>
<dbReference type="EMBL" id="JAODUO010000161">
    <property type="protein sequence ID" value="KAK2187563.1"/>
    <property type="molecule type" value="Genomic_DNA"/>
</dbReference>
<sequence length="176" mass="20627">MTCHPGPIQVLPQYRDSLMSHTMIFVPSYFDYVRLRNYFKKHDLDFMSICEYSSDKHISRSRTQFFHGKTHFFSVHREASLLQTTAFGMSSVSRRFRLRGVHHVIFYELPLYGSFYADVCNMLTDRRRPTADHFTCTVLYSHYDAHRLAGVVGSDRASHMISTQKRVHMFVTGKDT</sequence>
<keyword evidence="3" id="KW-1185">Reference proteome</keyword>
<dbReference type="PANTHER" id="PTHR12933:SF0">
    <property type="entry name" value="U3 SMALL NUCLEOLAR RNA-ASSOCIATED PROTEIN 25 HOMOLOG"/>
    <property type="match status" value="1"/>
</dbReference>
<comment type="caution">
    <text evidence="2">The sequence shown here is derived from an EMBL/GenBank/DDBJ whole genome shotgun (WGS) entry which is preliminary data.</text>
</comment>
<name>A0AAD9UFH8_RIDPI</name>